<protein>
    <submittedName>
        <fullName evidence="9">ABC transporter permease subunit</fullName>
    </submittedName>
</protein>
<comment type="caution">
    <text evidence="9">The sequence shown here is derived from an EMBL/GenBank/DDBJ whole genome shotgun (WGS) entry which is preliminary data.</text>
</comment>
<feature type="transmembrane region" description="Helical" evidence="7">
    <location>
        <begin position="218"/>
        <end position="242"/>
    </location>
</feature>
<feature type="transmembrane region" description="Helical" evidence="7">
    <location>
        <begin position="64"/>
        <end position="85"/>
    </location>
</feature>
<evidence type="ECO:0000256" key="3">
    <source>
        <dbReference type="ARBA" id="ARBA00022475"/>
    </source>
</evidence>
<evidence type="ECO:0000256" key="6">
    <source>
        <dbReference type="ARBA" id="ARBA00023136"/>
    </source>
</evidence>
<feature type="transmembrane region" description="Helical" evidence="7">
    <location>
        <begin position="33"/>
        <end position="52"/>
    </location>
</feature>
<name>A0ABS6T829_9RHOB</name>
<proteinExistence type="inferred from homology"/>
<evidence type="ECO:0000256" key="7">
    <source>
        <dbReference type="RuleBase" id="RU363032"/>
    </source>
</evidence>
<dbReference type="PROSITE" id="PS50928">
    <property type="entry name" value="ABC_TM1"/>
    <property type="match status" value="1"/>
</dbReference>
<comment type="subcellular location">
    <subcellularLocation>
        <location evidence="1 7">Cell membrane</location>
        <topology evidence="1 7">Multi-pass membrane protein</topology>
    </subcellularLocation>
</comment>
<organism evidence="9 10">
    <name type="scientific">Maritimibacter dapengensis</name>
    <dbReference type="NCBI Taxonomy" id="2836868"/>
    <lineage>
        <taxon>Bacteria</taxon>
        <taxon>Pseudomonadati</taxon>
        <taxon>Pseudomonadota</taxon>
        <taxon>Alphaproteobacteria</taxon>
        <taxon>Rhodobacterales</taxon>
        <taxon>Roseobacteraceae</taxon>
        <taxon>Maritimibacter</taxon>
    </lineage>
</organism>
<comment type="similarity">
    <text evidence="7">Belongs to the binding-protein-dependent transport system permease family.</text>
</comment>
<sequence length="256" mass="27957">MFMLARRVVGLLIFLVIWEIVTATGIVSPDYMPRLADIGAAIWAFVTSGDFWRNFFATVQRMLLGLSVAIVLAISVAVVAARFALLRRALEPITDVLRSLPPPALVPLLIFVLGITPALFYFVIIFGCMWATYISASNALSTVEPVQVNTARIYGLSEWQILWQIRLPAAMPEIFTGIRLSASVSLLATTATEMLLGGDGLGAMIYNAGFSLLWDQMYALMFIIGLLGIFMNLAVAAARWPLAGWQTRYASMGATA</sequence>
<keyword evidence="5 7" id="KW-1133">Transmembrane helix</keyword>
<evidence type="ECO:0000256" key="4">
    <source>
        <dbReference type="ARBA" id="ARBA00022692"/>
    </source>
</evidence>
<dbReference type="Proteomes" id="UP000756530">
    <property type="component" value="Unassembled WGS sequence"/>
</dbReference>
<dbReference type="InterPro" id="IPR000515">
    <property type="entry name" value="MetI-like"/>
</dbReference>
<evidence type="ECO:0000256" key="1">
    <source>
        <dbReference type="ARBA" id="ARBA00004651"/>
    </source>
</evidence>
<feature type="transmembrane region" description="Helical" evidence="7">
    <location>
        <begin position="184"/>
        <end position="206"/>
    </location>
</feature>
<feature type="domain" description="ABC transmembrane type-1" evidence="8">
    <location>
        <begin position="55"/>
        <end position="235"/>
    </location>
</feature>
<feature type="transmembrane region" description="Helical" evidence="7">
    <location>
        <begin position="105"/>
        <end position="131"/>
    </location>
</feature>
<keyword evidence="4 7" id="KW-0812">Transmembrane</keyword>
<dbReference type="Pfam" id="PF00528">
    <property type="entry name" value="BPD_transp_1"/>
    <property type="match status" value="1"/>
</dbReference>
<dbReference type="EMBL" id="JAHUZE010000004">
    <property type="protein sequence ID" value="MBV7380612.1"/>
    <property type="molecule type" value="Genomic_DNA"/>
</dbReference>
<keyword evidence="10" id="KW-1185">Reference proteome</keyword>
<gene>
    <name evidence="9" type="ORF">KJP28_16930</name>
</gene>
<dbReference type="RefSeq" id="WP_218393809.1">
    <property type="nucleotide sequence ID" value="NZ_JAHUZE010000004.1"/>
</dbReference>
<evidence type="ECO:0000313" key="9">
    <source>
        <dbReference type="EMBL" id="MBV7380612.1"/>
    </source>
</evidence>
<accession>A0ABS6T829</accession>
<dbReference type="PANTHER" id="PTHR30151:SF0">
    <property type="entry name" value="ABC TRANSPORTER PERMEASE PROTEIN MJ0413-RELATED"/>
    <property type="match status" value="1"/>
</dbReference>
<dbReference type="PANTHER" id="PTHR30151">
    <property type="entry name" value="ALKANE SULFONATE ABC TRANSPORTER-RELATED, MEMBRANE SUBUNIT"/>
    <property type="match status" value="1"/>
</dbReference>
<keyword evidence="3" id="KW-1003">Cell membrane</keyword>
<keyword evidence="2 7" id="KW-0813">Transport</keyword>
<evidence type="ECO:0000259" key="8">
    <source>
        <dbReference type="PROSITE" id="PS50928"/>
    </source>
</evidence>
<keyword evidence="6 7" id="KW-0472">Membrane</keyword>
<evidence type="ECO:0000256" key="5">
    <source>
        <dbReference type="ARBA" id="ARBA00022989"/>
    </source>
</evidence>
<dbReference type="CDD" id="cd06261">
    <property type="entry name" value="TM_PBP2"/>
    <property type="match status" value="1"/>
</dbReference>
<reference evidence="9 10" key="1">
    <citation type="submission" date="2021-05" db="EMBL/GenBank/DDBJ databases">
        <title>Culturable bacteria isolated from Daya Bay.</title>
        <authorList>
            <person name="Zheng W."/>
            <person name="Yu S."/>
            <person name="Huang Y."/>
        </authorList>
    </citation>
    <scope>NUCLEOTIDE SEQUENCE [LARGE SCALE GENOMIC DNA]</scope>
    <source>
        <strain evidence="9 10">DP4N28-5</strain>
    </source>
</reference>
<evidence type="ECO:0000256" key="2">
    <source>
        <dbReference type="ARBA" id="ARBA00022448"/>
    </source>
</evidence>
<evidence type="ECO:0000313" key="10">
    <source>
        <dbReference type="Proteomes" id="UP000756530"/>
    </source>
</evidence>